<dbReference type="EMBL" id="CAJOBC010117174">
    <property type="protein sequence ID" value="CAF4557164.1"/>
    <property type="molecule type" value="Genomic_DNA"/>
</dbReference>
<gene>
    <name evidence="1" type="ORF">GPM918_LOCUS45043</name>
    <name evidence="2" type="ORF">SRO942_LOCUS47229</name>
</gene>
<evidence type="ECO:0000313" key="3">
    <source>
        <dbReference type="Proteomes" id="UP000663829"/>
    </source>
</evidence>
<proteinExistence type="predicted"/>
<name>A0A816E6R1_9BILA</name>
<dbReference type="EMBL" id="CAJNOQ010048026">
    <property type="protein sequence ID" value="CAF1642852.1"/>
    <property type="molecule type" value="Genomic_DNA"/>
</dbReference>
<reference evidence="1" key="1">
    <citation type="submission" date="2021-02" db="EMBL/GenBank/DDBJ databases">
        <authorList>
            <person name="Nowell W R."/>
        </authorList>
    </citation>
    <scope>NUCLEOTIDE SEQUENCE</scope>
</reference>
<evidence type="ECO:0000313" key="1">
    <source>
        <dbReference type="EMBL" id="CAF1642852.1"/>
    </source>
</evidence>
<dbReference type="Proteomes" id="UP000663829">
    <property type="component" value="Unassembled WGS sequence"/>
</dbReference>
<sequence length="140" mass="16872">MNSSIEPSDILLNYVKRVLNITQIYHLNIKQQISIERLMQIIHLLPDLITLKINSLSFYRSITFSNQLFLTEHAKKIKYVYMETIHTIKDIYFLISFCPHMEYFNVECIEYINIQSFLRDILNEINQNHHQYLLLLCIYI</sequence>
<dbReference type="Proteomes" id="UP000681722">
    <property type="component" value="Unassembled WGS sequence"/>
</dbReference>
<organism evidence="1 3">
    <name type="scientific">Didymodactylos carnosus</name>
    <dbReference type="NCBI Taxonomy" id="1234261"/>
    <lineage>
        <taxon>Eukaryota</taxon>
        <taxon>Metazoa</taxon>
        <taxon>Spiralia</taxon>
        <taxon>Gnathifera</taxon>
        <taxon>Rotifera</taxon>
        <taxon>Eurotatoria</taxon>
        <taxon>Bdelloidea</taxon>
        <taxon>Philodinida</taxon>
        <taxon>Philodinidae</taxon>
        <taxon>Didymodactylos</taxon>
    </lineage>
</organism>
<keyword evidence="3" id="KW-1185">Reference proteome</keyword>
<comment type="caution">
    <text evidence="1">The sequence shown here is derived from an EMBL/GenBank/DDBJ whole genome shotgun (WGS) entry which is preliminary data.</text>
</comment>
<protein>
    <submittedName>
        <fullName evidence="1">Uncharacterized protein</fullName>
    </submittedName>
</protein>
<accession>A0A816E6R1</accession>
<evidence type="ECO:0000313" key="2">
    <source>
        <dbReference type="EMBL" id="CAF4557164.1"/>
    </source>
</evidence>
<dbReference type="AlphaFoldDB" id="A0A816E6R1"/>
<dbReference type="OrthoDB" id="10049350at2759"/>